<dbReference type="EMBL" id="CP012332">
    <property type="protein sequence ID" value="AKU91453.1"/>
    <property type="molecule type" value="Genomic_DNA"/>
</dbReference>
<evidence type="ECO:0000313" key="3">
    <source>
        <dbReference type="Proteomes" id="UP000055590"/>
    </source>
</evidence>
<accession>A0A0K1PD32</accession>
<feature type="domain" description="DUF6036" evidence="1">
    <location>
        <begin position="8"/>
        <end position="156"/>
    </location>
</feature>
<organism evidence="2 3">
    <name type="scientific">Vulgatibacter incomptus</name>
    <dbReference type="NCBI Taxonomy" id="1391653"/>
    <lineage>
        <taxon>Bacteria</taxon>
        <taxon>Pseudomonadati</taxon>
        <taxon>Myxococcota</taxon>
        <taxon>Myxococcia</taxon>
        <taxon>Myxococcales</taxon>
        <taxon>Cystobacterineae</taxon>
        <taxon>Vulgatibacteraceae</taxon>
        <taxon>Vulgatibacter</taxon>
    </lineage>
</organism>
<name>A0A0K1PD32_9BACT</name>
<reference evidence="2 3" key="1">
    <citation type="submission" date="2015-08" db="EMBL/GenBank/DDBJ databases">
        <authorList>
            <person name="Babu N.S."/>
            <person name="Beckwith C.J."/>
            <person name="Beseler K.G."/>
            <person name="Brison A."/>
            <person name="Carone J.V."/>
            <person name="Caskin T.P."/>
            <person name="Diamond M."/>
            <person name="Durham M.E."/>
            <person name="Foxe J.M."/>
            <person name="Go M."/>
            <person name="Henderson B.A."/>
            <person name="Jones I.B."/>
            <person name="McGettigan J.A."/>
            <person name="Micheletti S.J."/>
            <person name="Nasrallah M.E."/>
            <person name="Ortiz D."/>
            <person name="Piller C.R."/>
            <person name="Privatt S.R."/>
            <person name="Schneider S.L."/>
            <person name="Sharp S."/>
            <person name="Smith T.C."/>
            <person name="Stanton J.D."/>
            <person name="Ullery H.E."/>
            <person name="Wilson R.J."/>
            <person name="Serrano M.G."/>
            <person name="Buck G."/>
            <person name="Lee V."/>
            <person name="Wang Y."/>
            <person name="Carvalho R."/>
            <person name="Voegtly L."/>
            <person name="Shi R."/>
            <person name="Duckworth R."/>
            <person name="Johnson A."/>
            <person name="Loviza R."/>
            <person name="Walstead R."/>
            <person name="Shah Z."/>
            <person name="Kiflezghi M."/>
            <person name="Wade K."/>
            <person name="Ball S.L."/>
            <person name="Bradley K.W."/>
            <person name="Asai D.J."/>
            <person name="Bowman C.A."/>
            <person name="Russell D.A."/>
            <person name="Pope W.H."/>
            <person name="Jacobs-Sera D."/>
            <person name="Hendrix R.W."/>
            <person name="Hatfull G.F."/>
        </authorList>
    </citation>
    <scope>NUCLEOTIDE SEQUENCE [LARGE SCALE GENOMIC DNA]</scope>
    <source>
        <strain evidence="2 3">DSM 27710</strain>
    </source>
</reference>
<dbReference type="RefSeq" id="WP_050725758.1">
    <property type="nucleotide sequence ID" value="NZ_CP012332.1"/>
</dbReference>
<proteinExistence type="predicted"/>
<protein>
    <recommendedName>
        <fullName evidence="1">DUF6036 domain-containing protein</fullName>
    </recommendedName>
</protein>
<dbReference type="STRING" id="1391653.AKJ08_1840"/>
<dbReference type="AlphaFoldDB" id="A0A0K1PD32"/>
<gene>
    <name evidence="2" type="ORF">AKJ08_1840</name>
</gene>
<keyword evidence="3" id="KW-1185">Reference proteome</keyword>
<dbReference type="Proteomes" id="UP000055590">
    <property type="component" value="Chromosome"/>
</dbReference>
<dbReference type="KEGG" id="vin:AKJ08_1840"/>
<dbReference type="Pfam" id="PF19502">
    <property type="entry name" value="DUF6036"/>
    <property type="match status" value="1"/>
</dbReference>
<sequence length="179" mass="19776">MTREQLEHLIRAASTIADDDGIVVIGSQSILGQFPDAPAALRVSMEADLFPLHHPQRWDLIDGSIGEGSPFHTTFGYYAQGVGEETAILPNGWRDRLIAIHGPGTRGATGWALEIHDLLLAKYAAGREKDRAFAREAIRHGMVREETLLARLESLAVPSARLTEIGATIRREFREEREA</sequence>
<dbReference type="OrthoDB" id="7060007at2"/>
<evidence type="ECO:0000313" key="2">
    <source>
        <dbReference type="EMBL" id="AKU91453.1"/>
    </source>
</evidence>
<evidence type="ECO:0000259" key="1">
    <source>
        <dbReference type="Pfam" id="PF19502"/>
    </source>
</evidence>
<dbReference type="InterPro" id="IPR045792">
    <property type="entry name" value="DUF6036"/>
</dbReference>